<dbReference type="Proteomes" id="UP001235269">
    <property type="component" value="Unassembled WGS sequence"/>
</dbReference>
<evidence type="ECO:0000256" key="3">
    <source>
        <dbReference type="ARBA" id="ARBA00020071"/>
    </source>
</evidence>
<dbReference type="Gene3D" id="3.20.20.370">
    <property type="entry name" value="Glycoside hydrolase/deacetylase"/>
    <property type="match status" value="1"/>
</dbReference>
<evidence type="ECO:0000256" key="4">
    <source>
        <dbReference type="ARBA" id="ARBA00022729"/>
    </source>
</evidence>
<comment type="similarity">
    <text evidence="2">Belongs to the polysaccharide deacetylase family.</text>
</comment>
<evidence type="ECO:0000259" key="6">
    <source>
        <dbReference type="PROSITE" id="PS51677"/>
    </source>
</evidence>
<dbReference type="PANTHER" id="PTHR34216:SF7">
    <property type="entry name" value="POLY-BETA-1,6-N-ACETYL-D-GLUCOSAMINE N-DEACETYLASE"/>
    <property type="match status" value="1"/>
</dbReference>
<dbReference type="PROSITE" id="PS51677">
    <property type="entry name" value="NODB"/>
    <property type="match status" value="1"/>
</dbReference>
<name>A0ABU0IBQ7_9HYPH</name>
<evidence type="ECO:0000256" key="1">
    <source>
        <dbReference type="ARBA" id="ARBA00003236"/>
    </source>
</evidence>
<dbReference type="InterPro" id="IPR002509">
    <property type="entry name" value="NODB_dom"/>
</dbReference>
<protein>
    <recommendedName>
        <fullName evidence="3">Chitooligosaccharide deacetylase</fullName>
    </recommendedName>
    <alternativeName>
        <fullName evidence="5">Nodulation protein B</fullName>
    </alternativeName>
</protein>
<evidence type="ECO:0000313" key="8">
    <source>
        <dbReference type="Proteomes" id="UP001235269"/>
    </source>
</evidence>
<feature type="domain" description="NodB homology" evidence="6">
    <location>
        <begin position="92"/>
        <end position="347"/>
    </location>
</feature>
<evidence type="ECO:0000256" key="5">
    <source>
        <dbReference type="ARBA" id="ARBA00032976"/>
    </source>
</evidence>
<evidence type="ECO:0000256" key="2">
    <source>
        <dbReference type="ARBA" id="ARBA00010973"/>
    </source>
</evidence>
<dbReference type="RefSeq" id="WP_307157272.1">
    <property type="nucleotide sequence ID" value="NZ_JAUSWH010000003.1"/>
</dbReference>
<proteinExistence type="inferred from homology"/>
<organism evidence="7 8">
    <name type="scientific">Rhizobium paknamense</name>
    <dbReference type="NCBI Taxonomy" id="1206817"/>
    <lineage>
        <taxon>Bacteria</taxon>
        <taxon>Pseudomonadati</taxon>
        <taxon>Pseudomonadota</taxon>
        <taxon>Alphaproteobacteria</taxon>
        <taxon>Hyphomicrobiales</taxon>
        <taxon>Rhizobiaceae</taxon>
        <taxon>Rhizobium/Agrobacterium group</taxon>
        <taxon>Rhizobium</taxon>
    </lineage>
</organism>
<dbReference type="EMBL" id="JAUSWH010000003">
    <property type="protein sequence ID" value="MDQ0455078.1"/>
    <property type="molecule type" value="Genomic_DNA"/>
</dbReference>
<comment type="function">
    <text evidence="1">Is involved in generating a small heat-stable compound (Nod), an acylated oligomer of N-acetylglucosamine, that stimulates mitosis in various plant protoplasts.</text>
</comment>
<dbReference type="InterPro" id="IPR051398">
    <property type="entry name" value="Polysacch_Deacetylase"/>
</dbReference>
<evidence type="ECO:0000313" key="7">
    <source>
        <dbReference type="EMBL" id="MDQ0455078.1"/>
    </source>
</evidence>
<dbReference type="PANTHER" id="PTHR34216">
    <property type="match status" value="1"/>
</dbReference>
<reference evidence="7 8" key="1">
    <citation type="submission" date="2023-07" db="EMBL/GenBank/DDBJ databases">
        <title>Genomic Encyclopedia of Type Strains, Phase IV (KMG-IV): sequencing the most valuable type-strain genomes for metagenomic binning, comparative biology and taxonomic classification.</title>
        <authorList>
            <person name="Goeker M."/>
        </authorList>
    </citation>
    <scope>NUCLEOTIDE SEQUENCE [LARGE SCALE GENOMIC DNA]</scope>
    <source>
        <strain evidence="7 8">DSM 100301</strain>
    </source>
</reference>
<dbReference type="SUPFAM" id="SSF88713">
    <property type="entry name" value="Glycoside hydrolase/deacetylase"/>
    <property type="match status" value="1"/>
</dbReference>
<dbReference type="InterPro" id="IPR011330">
    <property type="entry name" value="Glyco_hydro/deAcase_b/a-brl"/>
</dbReference>
<comment type="caution">
    <text evidence="7">The sequence shown here is derived from an EMBL/GenBank/DDBJ whole genome shotgun (WGS) entry which is preliminary data.</text>
</comment>
<accession>A0ABU0IBQ7</accession>
<sequence>MRLKHMLIARALETALALQRLKVMTAARGRGIIFTLHQVRAYDTPAPDPNRHLEISPRFLDSALRALWRDGYRFVRLEDVPALLSTPSDGRPFAAFTLDDGYRNSQTVALPVFERFDAPVTLFVCKGFTERTHTMWWETLAELLRKVERLEFPLGGRLQTIPTVTPAQKERAFRQIARDLSSRREAEAITALNTLALAHGLDAAKALDRAMMTAEELKTFAGHPLVSLGAHGVSHRGLTFLDDASLTQELADSAAYVEGLTGKRPESFAYPYGDGRSVDARTARLVAEAGFKLAVTTRPGTLQESHGSSLLELPRVSLNGHFQNPAYVSALASGIPFALARPMLSGA</sequence>
<dbReference type="Pfam" id="PF01522">
    <property type="entry name" value="Polysacc_deac_1"/>
    <property type="match status" value="1"/>
</dbReference>
<keyword evidence="8" id="KW-1185">Reference proteome</keyword>
<keyword evidence="4" id="KW-0732">Signal</keyword>
<gene>
    <name evidence="7" type="ORF">QO005_001408</name>
</gene>